<organism evidence="1 2">
    <name type="scientific">Streptomonospora salina</name>
    <dbReference type="NCBI Taxonomy" id="104205"/>
    <lineage>
        <taxon>Bacteria</taxon>
        <taxon>Bacillati</taxon>
        <taxon>Actinomycetota</taxon>
        <taxon>Actinomycetes</taxon>
        <taxon>Streptosporangiales</taxon>
        <taxon>Nocardiopsidaceae</taxon>
        <taxon>Streptomonospora</taxon>
    </lineage>
</organism>
<reference evidence="1 2" key="1">
    <citation type="submission" date="2020-08" db="EMBL/GenBank/DDBJ databases">
        <title>Sequencing the genomes of 1000 actinobacteria strains.</title>
        <authorList>
            <person name="Klenk H.-P."/>
        </authorList>
    </citation>
    <scope>NUCLEOTIDE SEQUENCE [LARGE SCALE GENOMIC DNA]</scope>
    <source>
        <strain evidence="1 2">DSM 44593</strain>
    </source>
</reference>
<comment type="caution">
    <text evidence="1">The sequence shown here is derived from an EMBL/GenBank/DDBJ whole genome shotgun (WGS) entry which is preliminary data.</text>
</comment>
<protein>
    <submittedName>
        <fullName evidence="1">Uncharacterized protein</fullName>
    </submittedName>
</protein>
<dbReference type="SUPFAM" id="SSF52540">
    <property type="entry name" value="P-loop containing nucleoside triphosphate hydrolases"/>
    <property type="match status" value="1"/>
</dbReference>
<dbReference type="InterPro" id="IPR027417">
    <property type="entry name" value="P-loop_NTPase"/>
</dbReference>
<dbReference type="EMBL" id="JACHLY010000001">
    <property type="protein sequence ID" value="MBB5998452.1"/>
    <property type="molecule type" value="Genomic_DNA"/>
</dbReference>
<evidence type="ECO:0000313" key="2">
    <source>
        <dbReference type="Proteomes" id="UP000578077"/>
    </source>
</evidence>
<keyword evidence="2" id="KW-1185">Reference proteome</keyword>
<dbReference type="SUPFAM" id="SSF53795">
    <property type="entry name" value="PEP carboxykinase-like"/>
    <property type="match status" value="1"/>
</dbReference>
<dbReference type="AlphaFoldDB" id="A0A841E6L2"/>
<dbReference type="RefSeq" id="WP_221457501.1">
    <property type="nucleotide sequence ID" value="NZ_BAABKT010000014.1"/>
</dbReference>
<gene>
    <name evidence="1" type="ORF">HNR25_002203</name>
</gene>
<evidence type="ECO:0000313" key="1">
    <source>
        <dbReference type="EMBL" id="MBB5998452.1"/>
    </source>
</evidence>
<dbReference type="Gene3D" id="3.40.50.300">
    <property type="entry name" value="P-loop containing nucleotide triphosphate hydrolases"/>
    <property type="match status" value="1"/>
</dbReference>
<dbReference type="Proteomes" id="UP000578077">
    <property type="component" value="Unassembled WGS sequence"/>
</dbReference>
<sequence length="322" mass="34805">MRHYVSPFVVAETGLRSHLTVVVERDPAGVAEARHILTAQPATAVRTSHPRQRYRVWTAGNGETLLPNSVPDHVITRTPGLVSIAAEHTDVAATVGTRVVRQLIMRGGEAQGGRSVHSAAVDIGGRGVLVTGHPGSGKTTVFTHLIEEHGAHPVSNDRTILVPTHPGRWNAVGVPLAARFTPEGMSGSPLLAGALDRLEPTRGRHLVDGKVELTPGELASLVNRPFVPIAEVALIAVLTRTPPSPIQDEGFLRRHLDFGAEDFFADDWLDLSRQLEGPTDTPNSCDELWDRLAGDVPRLSLTWTDPTELPNIASCIHTRVRR</sequence>
<accession>A0A841E6L2</accession>
<proteinExistence type="predicted"/>
<name>A0A841E6L2_9ACTN</name>